<dbReference type="RefSeq" id="WP_162217289.1">
    <property type="nucleotide sequence ID" value="NZ_JAAEHK010000002.1"/>
</dbReference>
<name>A0A7C9K3B6_9GAMM</name>
<comment type="caution">
    <text evidence="1">The sequence shown here is derived from an EMBL/GenBank/DDBJ whole genome shotgun (WGS) entry which is preliminary data.</text>
</comment>
<dbReference type="AlphaFoldDB" id="A0A7C9K3B6"/>
<proteinExistence type="predicted"/>
<gene>
    <name evidence="1" type="ORF">GPL32_02310</name>
</gene>
<dbReference type="Proteomes" id="UP000480312">
    <property type="component" value="Unassembled WGS sequence"/>
</dbReference>
<dbReference type="EMBL" id="JAAEHK010000002">
    <property type="protein sequence ID" value="NDL69342.1"/>
    <property type="molecule type" value="Genomic_DNA"/>
</dbReference>
<dbReference type="OrthoDB" id="6163863at2"/>
<organism evidence="1 2">
    <name type="scientific">Vreelandella alkaliphila</name>
    <dbReference type="NCBI Taxonomy" id="272774"/>
    <lineage>
        <taxon>Bacteria</taxon>
        <taxon>Pseudomonadati</taxon>
        <taxon>Pseudomonadota</taxon>
        <taxon>Gammaproteobacteria</taxon>
        <taxon>Oceanospirillales</taxon>
        <taxon>Halomonadaceae</taxon>
        <taxon>Vreelandella</taxon>
    </lineage>
</organism>
<reference evidence="1 2" key="1">
    <citation type="submission" date="2020-01" db="EMBL/GenBank/DDBJ databases">
        <title>Whole genome sequencing of Halomonas alkaliphila strain LS44.</title>
        <authorList>
            <person name="Kumar S."/>
            <person name="Paul D."/>
            <person name="Shouche Y."/>
            <person name="Suryavanshi M.V."/>
        </authorList>
    </citation>
    <scope>NUCLEOTIDE SEQUENCE [LARGE SCALE GENOMIC DNA]</scope>
    <source>
        <strain evidence="1 2">LS44</strain>
    </source>
</reference>
<evidence type="ECO:0000313" key="1">
    <source>
        <dbReference type="EMBL" id="NDL69342.1"/>
    </source>
</evidence>
<accession>A0A7C9K3B6</accession>
<evidence type="ECO:0000313" key="2">
    <source>
        <dbReference type="Proteomes" id="UP000480312"/>
    </source>
</evidence>
<sequence>MTVAITQQALSQAVEQGEGIAHLLPHQAHTLHLLGVPASAIANPLTPEQEATLAHIHRLNVEEFKRACPTPEAMIEAAYDERHPPYLRLPIQHELAEGMRHCFPDLKPAGVDSQGRGVYRLSDLANALGASEDELHDLAEQHGMQNTLNDSDVTPIH</sequence>
<protein>
    <submittedName>
        <fullName evidence="1">Uncharacterized protein</fullName>
    </submittedName>
</protein>